<evidence type="ECO:0000256" key="2">
    <source>
        <dbReference type="ARBA" id="ARBA00023015"/>
    </source>
</evidence>
<dbReference type="GO" id="GO:0005634">
    <property type="term" value="C:nucleus"/>
    <property type="evidence" value="ECO:0007669"/>
    <property type="project" value="UniProtKB-SubCell"/>
</dbReference>
<name>A0A8J5CA01_ZINOF</name>
<evidence type="ECO:0000259" key="13">
    <source>
        <dbReference type="PROSITE" id="PS50071"/>
    </source>
</evidence>
<dbReference type="Pfam" id="PF00046">
    <property type="entry name" value="Homeodomain"/>
    <property type="match status" value="1"/>
</dbReference>
<dbReference type="InterPro" id="IPR045224">
    <property type="entry name" value="HDZip_class_I_plant"/>
</dbReference>
<comment type="similarity">
    <text evidence="7 11">Belongs to the HD-ZIP homeobox family. Class I subfamily.</text>
</comment>
<evidence type="ECO:0000256" key="12">
    <source>
        <dbReference type="SAM" id="Coils"/>
    </source>
</evidence>
<evidence type="ECO:0000256" key="9">
    <source>
        <dbReference type="PROSITE-ProRule" id="PRU00108"/>
    </source>
</evidence>
<dbReference type="Gene3D" id="1.10.10.60">
    <property type="entry name" value="Homeodomain-like"/>
    <property type="match status" value="1"/>
</dbReference>
<keyword evidence="3 9" id="KW-0238">DNA-binding</keyword>
<keyword evidence="5 11" id="KW-0804">Transcription</keyword>
<sequence length="302" mass="33950">MNRLSSSGSFSGHEGKDVSCSGMQAEILFFLSCNNLFPSSNLNSSISWCLTEEEKEKQKERLIIQQSLFADGVEEGEEELCSYGQSSLGEKKRRLSVDQVKALEKNFETENKLDPERKVRLAQEVGLQPRQVAIWFQNRRARWKTKQLERDYAVLKARHDALKLDFDALRREKEALEGNVKELKAEVARSATKSIEKGAEEDKSSVFVYRYGASDSDSSAVFNDETSPRSAAVLEPHGFMGLGSQSSSLFEIKAQGEMMMNYSDEKSLYGDDQDPCSSFFSKEAAPSLSWYYSDGNDTISIV</sequence>
<dbReference type="AlphaFoldDB" id="A0A8J5CA01"/>
<dbReference type="GO" id="GO:0000981">
    <property type="term" value="F:DNA-binding transcription factor activity, RNA polymerase II-specific"/>
    <property type="evidence" value="ECO:0007669"/>
    <property type="project" value="UniProtKB-UniRule"/>
</dbReference>
<dbReference type="GO" id="GO:0043565">
    <property type="term" value="F:sequence-specific DNA binding"/>
    <property type="evidence" value="ECO:0007669"/>
    <property type="project" value="InterPro"/>
</dbReference>
<feature type="domain" description="Homeobox" evidence="13">
    <location>
        <begin position="86"/>
        <end position="146"/>
    </location>
</feature>
<dbReference type="PANTHER" id="PTHR24326:SF547">
    <property type="entry name" value="HOMEOBOX-LEUCINE ZIPPER PROTEIN ATHB-6"/>
    <property type="match status" value="1"/>
</dbReference>
<comment type="caution">
    <text evidence="14">The sequence shown here is derived from an EMBL/GenBank/DDBJ whole genome shotgun (WGS) entry which is preliminary data.</text>
</comment>
<keyword evidence="4 9" id="KW-0371">Homeobox</keyword>
<evidence type="ECO:0000256" key="5">
    <source>
        <dbReference type="ARBA" id="ARBA00023163"/>
    </source>
</evidence>
<comment type="function">
    <text evidence="11">Transcription factor.</text>
</comment>
<organism evidence="14 15">
    <name type="scientific">Zingiber officinale</name>
    <name type="common">Ginger</name>
    <name type="synonym">Amomum zingiber</name>
    <dbReference type="NCBI Taxonomy" id="94328"/>
    <lineage>
        <taxon>Eukaryota</taxon>
        <taxon>Viridiplantae</taxon>
        <taxon>Streptophyta</taxon>
        <taxon>Embryophyta</taxon>
        <taxon>Tracheophyta</taxon>
        <taxon>Spermatophyta</taxon>
        <taxon>Magnoliopsida</taxon>
        <taxon>Liliopsida</taxon>
        <taxon>Zingiberales</taxon>
        <taxon>Zingiberaceae</taxon>
        <taxon>Zingiber</taxon>
    </lineage>
</organism>
<comment type="subcellular location">
    <subcellularLocation>
        <location evidence="1 9 10">Nucleus</location>
    </subcellularLocation>
</comment>
<dbReference type="PANTHER" id="PTHR24326">
    <property type="entry name" value="HOMEOBOX-LEUCINE ZIPPER PROTEIN"/>
    <property type="match status" value="1"/>
</dbReference>
<keyword evidence="15" id="KW-1185">Reference proteome</keyword>
<dbReference type="SMART" id="SM00389">
    <property type="entry name" value="HOX"/>
    <property type="match status" value="1"/>
</dbReference>
<evidence type="ECO:0000256" key="10">
    <source>
        <dbReference type="RuleBase" id="RU000682"/>
    </source>
</evidence>
<evidence type="ECO:0000256" key="6">
    <source>
        <dbReference type="ARBA" id="ARBA00023242"/>
    </source>
</evidence>
<evidence type="ECO:0000256" key="1">
    <source>
        <dbReference type="ARBA" id="ARBA00004123"/>
    </source>
</evidence>
<evidence type="ECO:0000256" key="8">
    <source>
        <dbReference type="ARBA" id="ARBA00037260"/>
    </source>
</evidence>
<dbReference type="Pfam" id="PF02183">
    <property type="entry name" value="HALZ"/>
    <property type="match status" value="1"/>
</dbReference>
<gene>
    <name evidence="14" type="ORF">ZIOFF_071744</name>
</gene>
<dbReference type="InterPro" id="IPR017970">
    <property type="entry name" value="Homeobox_CS"/>
</dbReference>
<evidence type="ECO:0000313" key="15">
    <source>
        <dbReference type="Proteomes" id="UP000734854"/>
    </source>
</evidence>
<dbReference type="FunFam" id="1.10.10.60:FF:000242">
    <property type="entry name" value="Homeobox-leucine zipper protein HOX13"/>
    <property type="match status" value="1"/>
</dbReference>
<keyword evidence="12" id="KW-0175">Coiled coil</keyword>
<evidence type="ECO:0000256" key="11">
    <source>
        <dbReference type="RuleBase" id="RU369038"/>
    </source>
</evidence>
<protein>
    <recommendedName>
        <fullName evidence="11">Homeobox-leucine zipper protein</fullName>
    </recommendedName>
    <alternativeName>
        <fullName evidence="11">HD-ZIP protein</fullName>
    </alternativeName>
    <alternativeName>
        <fullName evidence="11">Homeodomain transcription factor</fullName>
    </alternativeName>
</protein>
<dbReference type="InterPro" id="IPR009057">
    <property type="entry name" value="Homeodomain-like_sf"/>
</dbReference>
<evidence type="ECO:0000256" key="3">
    <source>
        <dbReference type="ARBA" id="ARBA00023125"/>
    </source>
</evidence>
<proteinExistence type="inferred from homology"/>
<dbReference type="InterPro" id="IPR001356">
    <property type="entry name" value="HD"/>
</dbReference>
<dbReference type="Proteomes" id="UP000734854">
    <property type="component" value="Unassembled WGS sequence"/>
</dbReference>
<dbReference type="GO" id="GO:0045893">
    <property type="term" value="P:positive regulation of DNA-templated transcription"/>
    <property type="evidence" value="ECO:0007669"/>
    <property type="project" value="TreeGrafter"/>
</dbReference>
<dbReference type="EMBL" id="JACMSC010000021">
    <property type="protein sequence ID" value="KAG6470667.1"/>
    <property type="molecule type" value="Genomic_DNA"/>
</dbReference>
<dbReference type="PROSITE" id="PS50071">
    <property type="entry name" value="HOMEOBOX_2"/>
    <property type="match status" value="1"/>
</dbReference>
<dbReference type="PRINTS" id="PR00031">
    <property type="entry name" value="HTHREPRESSR"/>
</dbReference>
<dbReference type="InterPro" id="IPR000047">
    <property type="entry name" value="HTH_motif"/>
</dbReference>
<comment type="function">
    <text evidence="8">Probable transcription factor.</text>
</comment>
<accession>A0A8J5CA01</accession>
<keyword evidence="6 9" id="KW-0539">Nucleus</keyword>
<feature type="coiled-coil region" evidence="12">
    <location>
        <begin position="145"/>
        <end position="193"/>
    </location>
</feature>
<dbReference type="PROSITE" id="PS00027">
    <property type="entry name" value="HOMEOBOX_1"/>
    <property type="match status" value="1"/>
</dbReference>
<dbReference type="CDD" id="cd00086">
    <property type="entry name" value="homeodomain"/>
    <property type="match status" value="1"/>
</dbReference>
<evidence type="ECO:0000313" key="14">
    <source>
        <dbReference type="EMBL" id="KAG6470667.1"/>
    </source>
</evidence>
<dbReference type="InterPro" id="IPR003106">
    <property type="entry name" value="Leu_zip_homeo"/>
</dbReference>
<reference evidence="14 15" key="1">
    <citation type="submission" date="2020-08" db="EMBL/GenBank/DDBJ databases">
        <title>Plant Genome Project.</title>
        <authorList>
            <person name="Zhang R.-G."/>
        </authorList>
    </citation>
    <scope>NUCLEOTIDE SEQUENCE [LARGE SCALE GENOMIC DNA]</scope>
    <source>
        <tissue evidence="14">Rhizome</tissue>
    </source>
</reference>
<keyword evidence="2 11" id="KW-0805">Transcription regulation</keyword>
<feature type="DNA-binding region" description="Homeobox" evidence="9">
    <location>
        <begin position="88"/>
        <end position="147"/>
    </location>
</feature>
<evidence type="ECO:0000256" key="7">
    <source>
        <dbReference type="ARBA" id="ARBA00025748"/>
    </source>
</evidence>
<evidence type="ECO:0000256" key="4">
    <source>
        <dbReference type="ARBA" id="ARBA00023155"/>
    </source>
</evidence>
<dbReference type="SUPFAM" id="SSF46689">
    <property type="entry name" value="Homeodomain-like"/>
    <property type="match status" value="1"/>
</dbReference>